<evidence type="ECO:0000256" key="2">
    <source>
        <dbReference type="ARBA" id="ARBA00022679"/>
    </source>
</evidence>
<dbReference type="GO" id="GO:0004749">
    <property type="term" value="F:ribose phosphate diphosphokinase activity"/>
    <property type="evidence" value="ECO:0007669"/>
    <property type="project" value="UniProtKB-UniRule"/>
</dbReference>
<feature type="active site" evidence="12">
    <location>
        <position position="193"/>
    </location>
</feature>
<proteinExistence type="inferred from homology"/>
<dbReference type="GO" id="GO:0006015">
    <property type="term" value="P:5-phosphoribose 1-diphosphate biosynthetic process"/>
    <property type="evidence" value="ECO:0007669"/>
    <property type="project" value="UniProtKB-UniRule"/>
</dbReference>
<dbReference type="FunFam" id="3.40.50.2020:FF:000001">
    <property type="entry name" value="Ribose-phosphate pyrophosphokinase"/>
    <property type="match status" value="1"/>
</dbReference>
<dbReference type="EMBL" id="LJCR01001627">
    <property type="protein sequence ID" value="KPV50014.1"/>
    <property type="molecule type" value="Genomic_DNA"/>
</dbReference>
<comment type="similarity">
    <text evidence="11 12">Belongs to the ribose-phosphate pyrophosphokinase family. Class I subfamily.</text>
</comment>
<evidence type="ECO:0000256" key="8">
    <source>
        <dbReference type="ARBA" id="ARBA00022842"/>
    </source>
</evidence>
<evidence type="ECO:0000313" key="14">
    <source>
        <dbReference type="EMBL" id="KPV50014.1"/>
    </source>
</evidence>
<dbReference type="SMART" id="SM01400">
    <property type="entry name" value="Pribosyltran_N"/>
    <property type="match status" value="1"/>
</dbReference>
<evidence type="ECO:0000256" key="7">
    <source>
        <dbReference type="ARBA" id="ARBA00022840"/>
    </source>
</evidence>
<dbReference type="HAMAP" id="MF_00583_B">
    <property type="entry name" value="RibP_PPkinase_B"/>
    <property type="match status" value="1"/>
</dbReference>
<dbReference type="GO" id="GO:0002189">
    <property type="term" value="C:ribose phosphate diphosphokinase complex"/>
    <property type="evidence" value="ECO:0007669"/>
    <property type="project" value="TreeGrafter"/>
</dbReference>
<comment type="catalytic activity">
    <reaction evidence="9 12">
        <text>D-ribose 5-phosphate + ATP = 5-phospho-alpha-D-ribose 1-diphosphate + AMP + H(+)</text>
        <dbReference type="Rhea" id="RHEA:15609"/>
        <dbReference type="ChEBI" id="CHEBI:15378"/>
        <dbReference type="ChEBI" id="CHEBI:30616"/>
        <dbReference type="ChEBI" id="CHEBI:58017"/>
        <dbReference type="ChEBI" id="CHEBI:78346"/>
        <dbReference type="ChEBI" id="CHEBI:456215"/>
        <dbReference type="EC" id="2.7.6.1"/>
    </reaction>
</comment>
<dbReference type="Pfam" id="PF14572">
    <property type="entry name" value="Pribosyl_synth"/>
    <property type="match status" value="1"/>
</dbReference>
<dbReference type="Gene3D" id="3.40.50.2020">
    <property type="match status" value="2"/>
</dbReference>
<evidence type="ECO:0000256" key="5">
    <source>
        <dbReference type="ARBA" id="ARBA00022741"/>
    </source>
</evidence>
<evidence type="ECO:0000313" key="15">
    <source>
        <dbReference type="Proteomes" id="UP000050509"/>
    </source>
</evidence>
<comment type="pathway">
    <text evidence="1 12">Metabolic intermediate biosynthesis; 5-phospho-alpha-D-ribose 1-diphosphate biosynthesis; 5-phospho-alpha-D-ribose 1-diphosphate from D-ribose 5-phosphate (route I): step 1/1.</text>
</comment>
<dbReference type="CDD" id="cd06223">
    <property type="entry name" value="PRTases_typeI"/>
    <property type="match status" value="1"/>
</dbReference>
<dbReference type="NCBIfam" id="TIGR01251">
    <property type="entry name" value="ribP_PPkin"/>
    <property type="match status" value="1"/>
</dbReference>
<feature type="binding site" evidence="12">
    <location>
        <position position="131"/>
    </location>
    <ligand>
        <name>Mg(2+)</name>
        <dbReference type="ChEBI" id="CHEBI:18420"/>
    </ligand>
</feature>
<evidence type="ECO:0000256" key="11">
    <source>
        <dbReference type="ARBA" id="ARBA00061444"/>
    </source>
</evidence>
<feature type="binding site" evidence="12">
    <location>
        <position position="170"/>
    </location>
    <ligand>
        <name>Mg(2+)</name>
        <dbReference type="ChEBI" id="CHEBI:18420"/>
    </ligand>
</feature>
<dbReference type="AlphaFoldDB" id="A0A0P9DJM2"/>
<dbReference type="UniPathway" id="UPA00087">
    <property type="reaction ID" value="UER00172"/>
</dbReference>
<keyword evidence="8 12" id="KW-0460">Magnesium</keyword>
<dbReference type="InterPro" id="IPR000836">
    <property type="entry name" value="PRTase_dom"/>
</dbReference>
<dbReference type="Pfam" id="PF13793">
    <property type="entry name" value="Pribosyltran_N"/>
    <property type="match status" value="1"/>
</dbReference>
<comment type="subunit">
    <text evidence="12">Homohexamer.</text>
</comment>
<keyword evidence="12" id="KW-0963">Cytoplasm</keyword>
<evidence type="ECO:0000256" key="3">
    <source>
        <dbReference type="ARBA" id="ARBA00022723"/>
    </source>
</evidence>
<keyword evidence="5 12" id="KW-0547">Nucleotide-binding</keyword>
<dbReference type="InterPro" id="IPR005946">
    <property type="entry name" value="Rib-P_diPkinase"/>
</dbReference>
<evidence type="ECO:0000259" key="13">
    <source>
        <dbReference type="Pfam" id="PF13793"/>
    </source>
</evidence>
<dbReference type="EC" id="2.7.6.1" evidence="12"/>
<dbReference type="GO" id="GO:0000287">
    <property type="term" value="F:magnesium ion binding"/>
    <property type="evidence" value="ECO:0007669"/>
    <property type="project" value="UniProtKB-UniRule"/>
</dbReference>
<dbReference type="PANTHER" id="PTHR10210:SF41">
    <property type="entry name" value="RIBOSE-PHOSPHATE PYROPHOSPHOKINASE 1, CHLOROPLASTIC"/>
    <property type="match status" value="1"/>
</dbReference>
<keyword evidence="3 12" id="KW-0479">Metal-binding</keyword>
<organism evidence="14 15">
    <name type="scientific">Kouleothrix aurantiaca</name>
    <dbReference type="NCBI Taxonomy" id="186479"/>
    <lineage>
        <taxon>Bacteria</taxon>
        <taxon>Bacillati</taxon>
        <taxon>Chloroflexota</taxon>
        <taxon>Chloroflexia</taxon>
        <taxon>Chloroflexales</taxon>
        <taxon>Roseiflexineae</taxon>
        <taxon>Roseiflexaceae</taxon>
        <taxon>Kouleothrix</taxon>
    </lineage>
</organism>
<name>A0A0P9DJM2_9CHLR</name>
<gene>
    <name evidence="12" type="primary">prs</name>
    <name evidence="14" type="ORF">SE17_29405</name>
</gene>
<comment type="function">
    <text evidence="10 12">Involved in the biosynthesis of the central metabolite phospho-alpha-D-ribosyl-1-pyrophosphate (PRPP) via the transfer of pyrophosphoryl group from ATP to 1-hydroxyl of ribose-5-phosphate (Rib-5-P).</text>
</comment>
<dbReference type="SUPFAM" id="SSF53271">
    <property type="entry name" value="PRTase-like"/>
    <property type="match status" value="1"/>
</dbReference>
<evidence type="ECO:0000256" key="6">
    <source>
        <dbReference type="ARBA" id="ARBA00022777"/>
    </source>
</evidence>
<dbReference type="PANTHER" id="PTHR10210">
    <property type="entry name" value="RIBOSE-PHOSPHATE DIPHOSPHOKINASE FAMILY MEMBER"/>
    <property type="match status" value="1"/>
</dbReference>
<evidence type="ECO:0000256" key="9">
    <source>
        <dbReference type="ARBA" id="ARBA00049535"/>
    </source>
</evidence>
<dbReference type="PATRIC" id="fig|186479.3.peg.2467"/>
<dbReference type="InterPro" id="IPR037515">
    <property type="entry name" value="Rib-P_diPkinase_bac"/>
</dbReference>
<keyword evidence="7 12" id="KW-0067">ATP-binding</keyword>
<feature type="domain" description="Ribose-phosphate pyrophosphokinase N-terminal" evidence="13">
    <location>
        <begin position="5"/>
        <end position="121"/>
    </location>
</feature>
<comment type="caution">
    <text evidence="14">The sequence shown here is derived from an EMBL/GenBank/DDBJ whole genome shotgun (WGS) entry which is preliminary data.</text>
</comment>
<keyword evidence="6 12" id="KW-0418">Kinase</keyword>
<sequence>MEGRLQIFSGNANRPLAKEIASHLNINLGRAMVGRFKNGESRVKLEENVRGSDVFVIQPTCTPVNEHLMELLLLIDALRRASAARVTAVMPYYGYAKQEKKTTGREPISAKLVANLIRTAGAHRVLTMDLHAPAIEGFFDIPVDHLQAGPLLAEYIRDLNLPKPVVVSPDAGGVGRANSFRERIGAALAIIAKQRPQPDVAEVLEMVGDVEGRTAIIVDDMISTGGTLAEAARSLKERGALAVHACATHGIFAGDATSIIEKSMLVETIVTNTIPLPPNCEGARIRVMSVAPLFAEAIMRIHKDLSLSALFS</sequence>
<dbReference type="InterPro" id="IPR029099">
    <property type="entry name" value="Pribosyltran_N"/>
</dbReference>
<dbReference type="GO" id="GO:0006164">
    <property type="term" value="P:purine nucleotide biosynthetic process"/>
    <property type="evidence" value="ECO:0007669"/>
    <property type="project" value="TreeGrafter"/>
</dbReference>
<keyword evidence="15" id="KW-1185">Reference proteome</keyword>
<accession>A0A0P9DJM2</accession>
<comment type="cofactor">
    <cofactor evidence="12">
        <name>Mg(2+)</name>
        <dbReference type="ChEBI" id="CHEBI:18420"/>
    </cofactor>
    <text evidence="12">Binds 2 Mg(2+) ions per subunit.</text>
</comment>
<dbReference type="GO" id="GO:0005737">
    <property type="term" value="C:cytoplasm"/>
    <property type="evidence" value="ECO:0007669"/>
    <property type="project" value="UniProtKB-SubCell"/>
</dbReference>
<evidence type="ECO:0000256" key="1">
    <source>
        <dbReference type="ARBA" id="ARBA00004996"/>
    </source>
</evidence>
<dbReference type="GO" id="GO:0016301">
    <property type="term" value="F:kinase activity"/>
    <property type="evidence" value="ECO:0007669"/>
    <property type="project" value="UniProtKB-KW"/>
</dbReference>
<evidence type="ECO:0000256" key="12">
    <source>
        <dbReference type="HAMAP-Rule" id="MF_00583"/>
    </source>
</evidence>
<feature type="binding site" evidence="12">
    <location>
        <position position="219"/>
    </location>
    <ligand>
        <name>D-ribose 5-phosphate</name>
        <dbReference type="ChEBI" id="CHEBI:78346"/>
    </ligand>
</feature>
<comment type="subcellular location">
    <subcellularLocation>
        <location evidence="12">Cytoplasm</location>
    </subcellularLocation>
</comment>
<keyword evidence="4 12" id="KW-0545">Nucleotide biosynthesis</keyword>
<feature type="binding site" evidence="12">
    <location>
        <begin position="38"/>
        <end position="40"/>
    </location>
    <ligand>
        <name>ATP</name>
        <dbReference type="ChEBI" id="CHEBI:30616"/>
    </ligand>
</feature>
<reference evidence="14 15" key="1">
    <citation type="submission" date="2015-09" db="EMBL/GenBank/DDBJ databases">
        <title>Draft genome sequence of Kouleothrix aurantiaca JCM 19913.</title>
        <authorList>
            <person name="Hemp J."/>
        </authorList>
    </citation>
    <scope>NUCLEOTIDE SEQUENCE [LARGE SCALE GENOMIC DNA]</scope>
    <source>
        <strain evidence="14 15">COM-B</strain>
    </source>
</reference>
<comment type="caution">
    <text evidence="12">Lacks conserved residue(s) required for the propagation of feature annotation.</text>
</comment>
<dbReference type="GO" id="GO:0005524">
    <property type="term" value="F:ATP binding"/>
    <property type="evidence" value="ECO:0007669"/>
    <property type="project" value="UniProtKB-KW"/>
</dbReference>
<dbReference type="Proteomes" id="UP000050509">
    <property type="component" value="Unassembled WGS sequence"/>
</dbReference>
<protein>
    <recommendedName>
        <fullName evidence="12">Ribose-phosphate pyrophosphokinase</fullName>
        <shortName evidence="12">RPPK</shortName>
        <ecNumber evidence="12">2.7.6.1</ecNumber>
    </recommendedName>
    <alternativeName>
        <fullName evidence="12">5-phospho-D-ribosyl alpha-1-diphosphate synthase</fullName>
    </alternativeName>
    <alternativeName>
        <fullName evidence="12">Phosphoribosyl diphosphate synthase</fullName>
    </alternativeName>
    <alternativeName>
        <fullName evidence="12">Phosphoribosyl pyrophosphate synthase</fullName>
        <shortName evidence="12">P-Rib-PP synthase</shortName>
        <shortName evidence="12">PRPP synthase</shortName>
        <shortName evidence="12">PRPPase</shortName>
    </alternativeName>
</protein>
<feature type="binding site" evidence="12">
    <location>
        <position position="195"/>
    </location>
    <ligand>
        <name>D-ribose 5-phosphate</name>
        <dbReference type="ChEBI" id="CHEBI:78346"/>
    </ligand>
</feature>
<keyword evidence="2 12" id="KW-0808">Transferase</keyword>
<evidence type="ECO:0000256" key="10">
    <source>
        <dbReference type="ARBA" id="ARBA00054914"/>
    </source>
</evidence>
<evidence type="ECO:0000256" key="4">
    <source>
        <dbReference type="ARBA" id="ARBA00022727"/>
    </source>
</evidence>
<dbReference type="NCBIfam" id="NF002320">
    <property type="entry name" value="PRK01259.1"/>
    <property type="match status" value="1"/>
</dbReference>
<dbReference type="InterPro" id="IPR029057">
    <property type="entry name" value="PRTase-like"/>
</dbReference>